<dbReference type="SUPFAM" id="SSF51905">
    <property type="entry name" value="FAD/NAD(P)-binding domain"/>
    <property type="match status" value="1"/>
</dbReference>
<feature type="compositionally biased region" description="Acidic residues" evidence="2">
    <location>
        <begin position="445"/>
        <end position="455"/>
    </location>
</feature>
<feature type="compositionally biased region" description="Basic and acidic residues" evidence="2">
    <location>
        <begin position="456"/>
        <end position="467"/>
    </location>
</feature>
<dbReference type="Pfam" id="PF07992">
    <property type="entry name" value="Pyr_redox_2"/>
    <property type="match status" value="1"/>
</dbReference>
<evidence type="ECO:0000259" key="3">
    <source>
        <dbReference type="Pfam" id="PF07992"/>
    </source>
</evidence>
<evidence type="ECO:0000313" key="4">
    <source>
        <dbReference type="EMBL" id="SUZ92310.1"/>
    </source>
</evidence>
<dbReference type="PRINTS" id="PR00368">
    <property type="entry name" value="FADPNR"/>
</dbReference>
<proteinExistence type="predicted"/>
<name>A0A381RKE4_9ZZZZ</name>
<dbReference type="InterPro" id="IPR041854">
    <property type="entry name" value="BFD-like_2Fe2S-bd_dom_sf"/>
</dbReference>
<protein>
    <recommendedName>
        <fullName evidence="3">FAD/NAD(P)-binding domain-containing protein</fullName>
    </recommendedName>
</protein>
<dbReference type="PIRSF" id="PIRSF037495">
    <property type="entry name" value="Opine_OX_OoxA/HcnB"/>
    <property type="match status" value="1"/>
</dbReference>
<gene>
    <name evidence="4" type="ORF">METZ01_LOCUS45164</name>
</gene>
<dbReference type="InterPro" id="IPR023753">
    <property type="entry name" value="FAD/NAD-binding_dom"/>
</dbReference>
<reference evidence="4" key="1">
    <citation type="submission" date="2018-05" db="EMBL/GenBank/DDBJ databases">
        <authorList>
            <person name="Lanie J.A."/>
            <person name="Ng W.-L."/>
            <person name="Kazmierczak K.M."/>
            <person name="Andrzejewski T.M."/>
            <person name="Davidsen T.M."/>
            <person name="Wayne K.J."/>
            <person name="Tettelin H."/>
            <person name="Glass J.I."/>
            <person name="Rusch D."/>
            <person name="Podicherti R."/>
            <person name="Tsui H.-C.T."/>
            <person name="Winkler M.E."/>
        </authorList>
    </citation>
    <scope>NUCLEOTIDE SEQUENCE</scope>
</reference>
<dbReference type="Gene3D" id="1.10.10.1100">
    <property type="entry name" value="BFD-like [2Fe-2S]-binding domain"/>
    <property type="match status" value="1"/>
</dbReference>
<feature type="non-terminal residue" evidence="4">
    <location>
        <position position="1"/>
    </location>
</feature>
<dbReference type="PANTHER" id="PTHR42949">
    <property type="entry name" value="ANAEROBIC GLYCEROL-3-PHOSPHATE DEHYDROGENASE SUBUNIT B"/>
    <property type="match status" value="1"/>
</dbReference>
<evidence type="ECO:0000256" key="1">
    <source>
        <dbReference type="ARBA" id="ARBA00023002"/>
    </source>
</evidence>
<dbReference type="AlphaFoldDB" id="A0A381RKE4"/>
<dbReference type="EMBL" id="UINC01002048">
    <property type="protein sequence ID" value="SUZ92310.1"/>
    <property type="molecule type" value="Genomic_DNA"/>
</dbReference>
<dbReference type="InterPro" id="IPR017224">
    <property type="entry name" value="Opine_Oxase_asu/HCN_bsu"/>
</dbReference>
<dbReference type="InterPro" id="IPR036188">
    <property type="entry name" value="FAD/NAD-bd_sf"/>
</dbReference>
<feature type="domain" description="FAD/NAD(P)-binding" evidence="3">
    <location>
        <begin position="1"/>
        <end position="307"/>
    </location>
</feature>
<feature type="region of interest" description="Disordered" evidence="2">
    <location>
        <begin position="423"/>
        <end position="467"/>
    </location>
</feature>
<sequence length="467" mass="50576">VGAGPSGLAAAEELVRFGIPCTILDDQKQPGGQYLRQLSPEIQSTDTNPPLLDICSHRLVEFRCETTVWDFPAPRTLAWVSGTGNGRLNTRALILATGAYDRPVPFEGWTLPGVVSAGGLVNLYKSQRVVAGSRVVVAGNGPLLLTAAQCMLQAGAEVLALVEAAPFATQVIRHFPGLLTQPGLLRKGMGYRFGLWYRSVPVLEQQVVTGARGDHWIEQIEVRALDNKGKICPERCVEFDVDALVTGYGLMPSLELTRLAGCRHSFHSPDAAWVAERSTDLETSVPGVYVVGDGASVAGYQNAMVEGRIAALAILTKEEPSPRVSAALKAAIRQRNRRQRFSRALVNCYRTPLDYSALVTPDTVICRCEKVLLSEITPMLTDAAPVPSLARVKSETRAGMGRCGGRNCMPFLFRLLSSATGQPNESITLPRARPPARPIRIGDLFSEELPDPDLPDDPHEPRGAKVR</sequence>
<keyword evidence="1" id="KW-0560">Oxidoreductase</keyword>
<dbReference type="GO" id="GO:0016491">
    <property type="term" value="F:oxidoreductase activity"/>
    <property type="evidence" value="ECO:0007669"/>
    <property type="project" value="UniProtKB-KW"/>
</dbReference>
<accession>A0A381RKE4</accession>
<dbReference type="PANTHER" id="PTHR42949:SF3">
    <property type="entry name" value="ANAEROBIC GLYCEROL-3-PHOSPHATE DEHYDROGENASE SUBUNIT B"/>
    <property type="match status" value="1"/>
</dbReference>
<organism evidence="4">
    <name type="scientific">marine metagenome</name>
    <dbReference type="NCBI Taxonomy" id="408172"/>
    <lineage>
        <taxon>unclassified sequences</taxon>
        <taxon>metagenomes</taxon>
        <taxon>ecological metagenomes</taxon>
    </lineage>
</organism>
<dbReference type="InterPro" id="IPR051691">
    <property type="entry name" value="Metab_Enz_Cyan_OpOx_G3PDH"/>
</dbReference>
<dbReference type="Gene3D" id="3.50.50.60">
    <property type="entry name" value="FAD/NAD(P)-binding domain"/>
    <property type="match status" value="2"/>
</dbReference>
<evidence type="ECO:0000256" key="2">
    <source>
        <dbReference type="SAM" id="MobiDB-lite"/>
    </source>
</evidence>